<dbReference type="SUPFAM" id="SSF51412">
    <property type="entry name" value="Inosine monophosphate dehydrogenase (IMPDH)"/>
    <property type="match status" value="1"/>
</dbReference>
<dbReference type="EMBL" id="BART01019854">
    <property type="protein sequence ID" value="GAG97068.1"/>
    <property type="molecule type" value="Genomic_DNA"/>
</dbReference>
<comment type="caution">
    <text evidence="1">The sequence shown here is derived from an EMBL/GenBank/DDBJ whole genome shotgun (WGS) entry which is preliminary data.</text>
</comment>
<gene>
    <name evidence="1" type="ORF">S01H4_37036</name>
</gene>
<evidence type="ECO:0000313" key="1">
    <source>
        <dbReference type="EMBL" id="GAG97068.1"/>
    </source>
</evidence>
<dbReference type="Pfam" id="PF03060">
    <property type="entry name" value="NMO"/>
    <property type="match status" value="1"/>
</dbReference>
<proteinExistence type="predicted"/>
<dbReference type="AlphaFoldDB" id="X1CLM3"/>
<feature type="non-terminal residue" evidence="1">
    <location>
        <position position="1"/>
    </location>
</feature>
<accession>X1CLM3</accession>
<dbReference type="PANTHER" id="PTHR32332:SF20">
    <property type="entry name" value="2-NITROPROPANE DIOXYGENASE-LIKE PROTEIN"/>
    <property type="match status" value="1"/>
</dbReference>
<sequence>AGAIAMGYGGIVMGTRFIASNECEFPQQFKLLIPPAKAEDTMLIQGVIANIRVYNNKYGQKHSGTISKEQKLAYEKEFLQSDQWKEDVQSYDRVYDGDVVNTCLPMGQAAGVTKKIENVSEIIESVMKEAENYIKNATKSLM</sequence>
<dbReference type="Gene3D" id="3.20.20.70">
    <property type="entry name" value="Aldolase class I"/>
    <property type="match status" value="1"/>
</dbReference>
<name>X1CLM3_9ZZZZ</name>
<reference evidence="1" key="1">
    <citation type="journal article" date="2014" name="Front. Microbiol.">
        <title>High frequency of phylogenetically diverse reductive dehalogenase-homologous genes in deep subseafloor sedimentary metagenomes.</title>
        <authorList>
            <person name="Kawai M."/>
            <person name="Futagami T."/>
            <person name="Toyoda A."/>
            <person name="Takaki Y."/>
            <person name="Nishi S."/>
            <person name="Hori S."/>
            <person name="Arai W."/>
            <person name="Tsubouchi T."/>
            <person name="Morono Y."/>
            <person name="Uchiyama I."/>
            <person name="Ito T."/>
            <person name="Fujiyama A."/>
            <person name="Inagaki F."/>
            <person name="Takami H."/>
        </authorList>
    </citation>
    <scope>NUCLEOTIDE SEQUENCE</scope>
    <source>
        <strain evidence="1">Expedition CK06-06</strain>
    </source>
</reference>
<protein>
    <submittedName>
        <fullName evidence="1">Uncharacterized protein</fullName>
    </submittedName>
</protein>
<organism evidence="1">
    <name type="scientific">marine sediment metagenome</name>
    <dbReference type="NCBI Taxonomy" id="412755"/>
    <lineage>
        <taxon>unclassified sequences</taxon>
        <taxon>metagenomes</taxon>
        <taxon>ecological metagenomes</taxon>
    </lineage>
</organism>
<dbReference type="InterPro" id="IPR013785">
    <property type="entry name" value="Aldolase_TIM"/>
</dbReference>
<dbReference type="PANTHER" id="PTHR32332">
    <property type="entry name" value="2-NITROPROPANE DIOXYGENASE"/>
    <property type="match status" value="1"/>
</dbReference>